<keyword evidence="6 15" id="KW-0479">Metal-binding</keyword>
<evidence type="ECO:0000256" key="3">
    <source>
        <dbReference type="ARBA" id="ARBA00022475"/>
    </source>
</evidence>
<dbReference type="PANTHER" id="PTHR28259">
    <property type="entry name" value="FLUORIDE EXPORT PROTEIN 1-RELATED"/>
    <property type="match status" value="1"/>
</dbReference>
<feature type="transmembrane region" description="Helical" evidence="15">
    <location>
        <begin position="20"/>
        <end position="41"/>
    </location>
</feature>
<evidence type="ECO:0000256" key="7">
    <source>
        <dbReference type="ARBA" id="ARBA00022989"/>
    </source>
</evidence>
<evidence type="ECO:0000313" key="16">
    <source>
        <dbReference type="EMBL" id="AKG75319.1"/>
    </source>
</evidence>
<evidence type="ECO:0000256" key="9">
    <source>
        <dbReference type="ARBA" id="ARBA00023065"/>
    </source>
</evidence>
<gene>
    <name evidence="15" type="primary">fluC</name>
    <name evidence="15" type="synonym">crcB</name>
    <name evidence="16" type="ORF">AAT16_08835</name>
</gene>
<evidence type="ECO:0000256" key="8">
    <source>
        <dbReference type="ARBA" id="ARBA00023053"/>
    </source>
</evidence>
<dbReference type="HAMAP" id="MF_00454">
    <property type="entry name" value="FluC"/>
    <property type="match status" value="1"/>
</dbReference>
<accession>A0ABN4G827</accession>
<dbReference type="PANTHER" id="PTHR28259:SF18">
    <property type="entry name" value="FLUORIDE-SPECIFIC ION CHANNEL FLUC"/>
    <property type="match status" value="1"/>
</dbReference>
<evidence type="ECO:0000256" key="5">
    <source>
        <dbReference type="ARBA" id="ARBA00022692"/>
    </source>
</evidence>
<evidence type="ECO:0000256" key="15">
    <source>
        <dbReference type="HAMAP-Rule" id="MF_00454"/>
    </source>
</evidence>
<evidence type="ECO:0000256" key="2">
    <source>
        <dbReference type="ARBA" id="ARBA00022448"/>
    </source>
</evidence>
<name>A0ABN4G827_9STAP</name>
<keyword evidence="5 15" id="KW-0812">Transmembrane</keyword>
<feature type="transmembrane region" description="Helical" evidence="15">
    <location>
        <begin position="82"/>
        <end position="103"/>
    </location>
</feature>
<keyword evidence="9 15" id="KW-0406">Ion transport</keyword>
<keyword evidence="8 15" id="KW-0915">Sodium</keyword>
<evidence type="ECO:0000256" key="14">
    <source>
        <dbReference type="ARBA" id="ARBA00049940"/>
    </source>
</evidence>
<dbReference type="Pfam" id="PF02537">
    <property type="entry name" value="CRCB"/>
    <property type="match status" value="1"/>
</dbReference>
<feature type="binding site" evidence="15">
    <location>
        <position position="60"/>
    </location>
    <ligand>
        <name>Na(+)</name>
        <dbReference type="ChEBI" id="CHEBI:29101"/>
        <note>structural</note>
    </ligand>
</feature>
<evidence type="ECO:0000256" key="13">
    <source>
        <dbReference type="ARBA" id="ARBA00035585"/>
    </source>
</evidence>
<keyword evidence="3 15" id="KW-1003">Cell membrane</keyword>
<dbReference type="Proteomes" id="UP000034029">
    <property type="component" value="Chromosome"/>
</dbReference>
<sequence length="111" mass="12121">MIGAVLRMSISLISASAGLPFFTGTFLVNMAGAFAAGFFLYRIIENRKRGKDFLITGLLGSFTTFSMLSYEQYMLLTIGDYVMFIVYIAINLLSGLILAALGWQIAGGRTK</sequence>
<keyword evidence="2 15" id="KW-0813">Transport</keyword>
<keyword evidence="11 15" id="KW-0407">Ion channel</keyword>
<comment type="subcellular location">
    <subcellularLocation>
        <location evidence="1 15">Cell membrane</location>
        <topology evidence="1 15">Multi-pass membrane protein</topology>
    </subcellularLocation>
</comment>
<keyword evidence="7 15" id="KW-1133">Transmembrane helix</keyword>
<dbReference type="EMBL" id="CP011366">
    <property type="protein sequence ID" value="AKG75319.1"/>
    <property type="molecule type" value="Genomic_DNA"/>
</dbReference>
<evidence type="ECO:0000256" key="6">
    <source>
        <dbReference type="ARBA" id="ARBA00022723"/>
    </source>
</evidence>
<comment type="similarity">
    <text evidence="12 15">Belongs to the fluoride channel Fluc/FEX (TC 1.A.43) family.</text>
</comment>
<proteinExistence type="inferred from homology"/>
<protein>
    <recommendedName>
        <fullName evidence="15">Fluoride-specific ion channel FluC</fullName>
    </recommendedName>
</protein>
<evidence type="ECO:0000256" key="12">
    <source>
        <dbReference type="ARBA" id="ARBA00035120"/>
    </source>
</evidence>
<reference evidence="17" key="2">
    <citation type="submission" date="2015-04" db="EMBL/GenBank/DDBJ databases">
        <title>Complete genome sequence of Salinicoccus halodurans strain H3B36, isolated from the Qaidam basin of China.</title>
        <authorList>
            <person name="Ma Y."/>
            <person name="Jiang K."/>
            <person name="Xue Y."/>
        </authorList>
    </citation>
    <scope>NUCLEOTIDE SEQUENCE [LARGE SCALE GENOMIC DNA]</scope>
    <source>
        <strain evidence="17">H3B36</strain>
    </source>
</reference>
<keyword evidence="4" id="KW-0997">Cell inner membrane</keyword>
<evidence type="ECO:0000256" key="1">
    <source>
        <dbReference type="ARBA" id="ARBA00004651"/>
    </source>
</evidence>
<feature type="transmembrane region" description="Helical" evidence="15">
    <location>
        <begin position="53"/>
        <end position="70"/>
    </location>
</feature>
<reference evidence="16 17" key="1">
    <citation type="journal article" date="2015" name="Int. J. Syst. Evol. Microbiol.">
        <title>Complete genome sequence of Salinicoccus halodurans H3B36, isolated from the Qaidam Basin in China.</title>
        <authorList>
            <person name="Jiang K."/>
            <person name="Xue Y."/>
            <person name="Ma Y."/>
        </authorList>
    </citation>
    <scope>NUCLEOTIDE SEQUENCE [LARGE SCALE GENOMIC DNA]</scope>
    <source>
        <strain evidence="16 17">H3B36</strain>
    </source>
</reference>
<comment type="function">
    <text evidence="14 15">Fluoride-specific ion channel. Important for reducing fluoride concentration in the cell, thus reducing its toxicity.</text>
</comment>
<feature type="binding site" evidence="15">
    <location>
        <position position="63"/>
    </location>
    <ligand>
        <name>Na(+)</name>
        <dbReference type="ChEBI" id="CHEBI:29101"/>
        <note>structural</note>
    </ligand>
</feature>
<evidence type="ECO:0000256" key="4">
    <source>
        <dbReference type="ARBA" id="ARBA00022519"/>
    </source>
</evidence>
<comment type="catalytic activity">
    <reaction evidence="13">
        <text>fluoride(in) = fluoride(out)</text>
        <dbReference type="Rhea" id="RHEA:76159"/>
        <dbReference type="ChEBI" id="CHEBI:17051"/>
    </reaction>
    <physiologicalReaction direction="left-to-right" evidence="13">
        <dbReference type="Rhea" id="RHEA:76160"/>
    </physiologicalReaction>
</comment>
<keyword evidence="10 15" id="KW-0472">Membrane</keyword>
<evidence type="ECO:0000313" key="17">
    <source>
        <dbReference type="Proteomes" id="UP000034029"/>
    </source>
</evidence>
<dbReference type="InterPro" id="IPR003691">
    <property type="entry name" value="FluC"/>
</dbReference>
<evidence type="ECO:0000256" key="10">
    <source>
        <dbReference type="ARBA" id="ARBA00023136"/>
    </source>
</evidence>
<comment type="activity regulation">
    <text evidence="15">Na(+) is not transported, but it plays an essential structural role and its presence is essential for fluoride channel function.</text>
</comment>
<evidence type="ECO:0000256" key="11">
    <source>
        <dbReference type="ARBA" id="ARBA00023303"/>
    </source>
</evidence>
<keyword evidence="17" id="KW-1185">Reference proteome</keyword>
<organism evidence="16 17">
    <name type="scientific">Salinicoccus halodurans</name>
    <dbReference type="NCBI Taxonomy" id="407035"/>
    <lineage>
        <taxon>Bacteria</taxon>
        <taxon>Bacillati</taxon>
        <taxon>Bacillota</taxon>
        <taxon>Bacilli</taxon>
        <taxon>Bacillales</taxon>
        <taxon>Staphylococcaceae</taxon>
        <taxon>Salinicoccus</taxon>
    </lineage>
</organism>